<evidence type="ECO:0000313" key="1">
    <source>
        <dbReference type="EMBL" id="GBM08540.1"/>
    </source>
</evidence>
<keyword evidence="2" id="KW-1185">Reference proteome</keyword>
<accession>A0A4Y2CVT3</accession>
<dbReference type="AlphaFoldDB" id="A0A4Y2CVT3"/>
<organism evidence="1 2">
    <name type="scientific">Araneus ventricosus</name>
    <name type="common">Orbweaver spider</name>
    <name type="synonym">Epeira ventricosa</name>
    <dbReference type="NCBI Taxonomy" id="182803"/>
    <lineage>
        <taxon>Eukaryota</taxon>
        <taxon>Metazoa</taxon>
        <taxon>Ecdysozoa</taxon>
        <taxon>Arthropoda</taxon>
        <taxon>Chelicerata</taxon>
        <taxon>Arachnida</taxon>
        <taxon>Araneae</taxon>
        <taxon>Araneomorphae</taxon>
        <taxon>Entelegynae</taxon>
        <taxon>Araneoidea</taxon>
        <taxon>Araneidae</taxon>
        <taxon>Araneus</taxon>
    </lineage>
</organism>
<comment type="caution">
    <text evidence="1">The sequence shown here is derived from an EMBL/GenBank/DDBJ whole genome shotgun (WGS) entry which is preliminary data.</text>
</comment>
<sequence length="76" mass="8380">MIQPCGNLFLFLWGNWQANPLCHGMPPHSLIPYGTTQPATSASLVPQGSQQFNVKKEGTQFAPLSPKRNQSFPSRP</sequence>
<proteinExistence type="predicted"/>
<dbReference type="EMBL" id="BGPR01087777">
    <property type="protein sequence ID" value="GBM08540.1"/>
    <property type="molecule type" value="Genomic_DNA"/>
</dbReference>
<protein>
    <submittedName>
        <fullName evidence="1">Uncharacterized protein</fullName>
    </submittedName>
</protein>
<dbReference type="Proteomes" id="UP000499080">
    <property type="component" value="Unassembled WGS sequence"/>
</dbReference>
<evidence type="ECO:0000313" key="2">
    <source>
        <dbReference type="Proteomes" id="UP000499080"/>
    </source>
</evidence>
<name>A0A4Y2CVT3_ARAVE</name>
<gene>
    <name evidence="1" type="ORF">AVEN_98640_1</name>
</gene>
<reference evidence="1 2" key="1">
    <citation type="journal article" date="2019" name="Sci. Rep.">
        <title>Orb-weaving spider Araneus ventricosus genome elucidates the spidroin gene catalogue.</title>
        <authorList>
            <person name="Kono N."/>
            <person name="Nakamura H."/>
            <person name="Ohtoshi R."/>
            <person name="Moran D.A.P."/>
            <person name="Shinohara A."/>
            <person name="Yoshida Y."/>
            <person name="Fujiwara M."/>
            <person name="Mori M."/>
            <person name="Tomita M."/>
            <person name="Arakawa K."/>
        </authorList>
    </citation>
    <scope>NUCLEOTIDE SEQUENCE [LARGE SCALE GENOMIC DNA]</scope>
</reference>